<reference evidence="2 5" key="1">
    <citation type="submission" date="2020-07" db="EMBL/GenBank/DDBJ databases">
        <title>A pangenomic view of the genus Pectobacterium provides insights into genome organization, phylogeny, and virulence.</title>
        <authorList>
            <person name="Jonkheer E."/>
            <person name="Brankovics B."/>
            <person name="Houwers I."/>
            <person name="Van Der Wolf J."/>
            <person name="Bonants P."/>
            <person name="Vreeburg R."/>
            <person name="Bollema R."/>
            <person name="De Haan J."/>
            <person name="Berke L."/>
            <person name="De Ridder D."/>
            <person name="Smit S."/>
            <person name="Van Der Lee T.A.J."/>
        </authorList>
    </citation>
    <scope>NUCLEOTIDE SEQUENCE [LARGE SCALE GENOMIC DNA]</scope>
    <source>
        <strain evidence="2 5">NAK:384</strain>
    </source>
</reference>
<evidence type="ECO:0000313" key="5">
    <source>
        <dbReference type="Proteomes" id="UP000762586"/>
    </source>
</evidence>
<protein>
    <submittedName>
        <fullName evidence="3">KilA-N domain-containing protein</fullName>
    </submittedName>
</protein>
<feature type="domain" description="Antirepressor protein C-terminal" evidence="1">
    <location>
        <begin position="115"/>
        <end position="211"/>
    </location>
</feature>
<dbReference type="EMBL" id="CP065031">
    <property type="protein sequence ID" value="QPK23530.1"/>
    <property type="molecule type" value="Genomic_DNA"/>
</dbReference>
<name>A0A433NJ22_9GAMM</name>
<dbReference type="Proteomes" id="UP000762586">
    <property type="component" value="Unassembled WGS sequence"/>
</dbReference>
<sequence length="241" mass="27446">MNTLLPIIINGHSFTCDENQMWNLNEIYRTLDLPDSKRPSEWNNQVRTQLDRSGNFRTVNGDGGGTWATEKGTVAYAMWVSTDFYSLVIDAFVFMRNDAIMRERIAILQADEAHAELSIAAPKADIFDGRLTRGGSVPWSWACKSLGLAPQKLKEGLLGSKRFIKVINYDDGTETIKPPKAAFNYGYFVVKEVMGKSQWQVTARGYAWMQEHAQRWRGLIEGRSKAKAKEYRQKRKAEITQ</sequence>
<proteinExistence type="predicted"/>
<dbReference type="EMBL" id="JACGET010000011">
    <property type="protein sequence ID" value="MBN3106422.1"/>
    <property type="molecule type" value="Genomic_DNA"/>
</dbReference>
<reference evidence="3 4" key="2">
    <citation type="submission" date="2020-11" db="EMBL/GenBank/DDBJ databases">
        <title>Complete genome sequence of Pectobacterium brasiliense strain F126.</title>
        <authorList>
            <person name="Miroshnikov K."/>
            <person name="Vo T.N.H."/>
            <person name="Khodykina M.V."/>
            <person name="Kabanova A.P."/>
            <person name="Shneider M."/>
            <person name="Korzhenkov A."/>
            <person name="Toschakov S.V."/>
            <person name="Miroshnikov K.A."/>
            <person name="Ignatov A.N."/>
            <person name="Mikhailova Y.V."/>
            <person name="Shelenkov A."/>
            <person name="Yanushevich Y.G."/>
            <person name="Evseev P.V."/>
        </authorList>
    </citation>
    <scope>NUCLEOTIDE SEQUENCE [LARGE SCALE GENOMIC DNA]</scope>
    <source>
        <strain evidence="3 4">F126</strain>
    </source>
</reference>
<organism evidence="3 4">
    <name type="scientific">Pectobacterium brasiliense</name>
    <dbReference type="NCBI Taxonomy" id="180957"/>
    <lineage>
        <taxon>Bacteria</taxon>
        <taxon>Pseudomonadati</taxon>
        <taxon>Pseudomonadota</taxon>
        <taxon>Gammaproteobacteria</taxon>
        <taxon>Enterobacterales</taxon>
        <taxon>Pectobacteriaceae</taxon>
        <taxon>Pectobacterium</taxon>
    </lineage>
</organism>
<dbReference type="Proteomes" id="UP000269351">
    <property type="component" value="Chromosome"/>
</dbReference>
<dbReference type="Pfam" id="PF03374">
    <property type="entry name" value="ANT"/>
    <property type="match status" value="1"/>
</dbReference>
<evidence type="ECO:0000259" key="1">
    <source>
        <dbReference type="Pfam" id="PF03374"/>
    </source>
</evidence>
<keyword evidence="5" id="KW-1185">Reference proteome</keyword>
<evidence type="ECO:0000313" key="3">
    <source>
        <dbReference type="EMBL" id="QPK23530.1"/>
    </source>
</evidence>
<accession>A0A433NJ22</accession>
<dbReference type="RefSeq" id="WP_119870594.1">
    <property type="nucleotide sequence ID" value="NZ_CP059955.1"/>
</dbReference>
<evidence type="ECO:0000313" key="2">
    <source>
        <dbReference type="EMBL" id="MBN3106422.1"/>
    </source>
</evidence>
<dbReference type="GO" id="GO:0003677">
    <property type="term" value="F:DNA binding"/>
    <property type="evidence" value="ECO:0007669"/>
    <property type="project" value="InterPro"/>
</dbReference>
<evidence type="ECO:0000313" key="4">
    <source>
        <dbReference type="Proteomes" id="UP000269351"/>
    </source>
</evidence>
<gene>
    <name evidence="3" type="ORF">F126LOC_018125</name>
    <name evidence="2" type="ORF">H4F48_10110</name>
</gene>
<dbReference type="InterPro" id="IPR005039">
    <property type="entry name" value="Ant_C"/>
</dbReference>
<dbReference type="AlphaFoldDB" id="A0A433NJ22"/>